<keyword evidence="2" id="KW-0229">DNA integration</keyword>
<dbReference type="InterPro" id="IPR002104">
    <property type="entry name" value="Integrase_catalytic"/>
</dbReference>
<comment type="similarity">
    <text evidence="1">Belongs to the 'phage' integrase family.</text>
</comment>
<dbReference type="EMBL" id="WKPJ01000011">
    <property type="protein sequence ID" value="MSA89508.1"/>
    <property type="molecule type" value="Genomic_DNA"/>
</dbReference>
<feature type="domain" description="Core-binding (CB)" evidence="7">
    <location>
        <begin position="1"/>
        <end position="86"/>
    </location>
</feature>
<keyword evidence="3 5" id="KW-0238">DNA-binding</keyword>
<evidence type="ECO:0000313" key="10">
    <source>
        <dbReference type="Proteomes" id="UP000433575"/>
    </source>
</evidence>
<evidence type="ECO:0000256" key="1">
    <source>
        <dbReference type="ARBA" id="ARBA00008857"/>
    </source>
</evidence>
<evidence type="ECO:0000256" key="3">
    <source>
        <dbReference type="ARBA" id="ARBA00023125"/>
    </source>
</evidence>
<dbReference type="GO" id="GO:0015074">
    <property type="term" value="P:DNA integration"/>
    <property type="evidence" value="ECO:0007669"/>
    <property type="project" value="UniProtKB-KW"/>
</dbReference>
<evidence type="ECO:0000256" key="4">
    <source>
        <dbReference type="ARBA" id="ARBA00023172"/>
    </source>
</evidence>
<dbReference type="GeneID" id="42455407"/>
<name>A0A6N7S7I6_9FIRM</name>
<dbReference type="InterPro" id="IPR050090">
    <property type="entry name" value="Tyrosine_recombinase_XerCD"/>
</dbReference>
<dbReference type="InterPro" id="IPR010998">
    <property type="entry name" value="Integrase_recombinase_N"/>
</dbReference>
<dbReference type="Gene3D" id="1.10.150.130">
    <property type="match status" value="1"/>
</dbReference>
<organism evidence="8 10">
    <name type="scientific">Holdemania massiliensis</name>
    <dbReference type="NCBI Taxonomy" id="1468449"/>
    <lineage>
        <taxon>Bacteria</taxon>
        <taxon>Bacillati</taxon>
        <taxon>Bacillota</taxon>
        <taxon>Erysipelotrichia</taxon>
        <taxon>Erysipelotrichales</taxon>
        <taxon>Erysipelotrichaceae</taxon>
        <taxon>Holdemania</taxon>
    </lineage>
</organism>
<protein>
    <submittedName>
        <fullName evidence="8">Tyrosine-type recombinase/integrase</fullName>
    </submittedName>
</protein>
<accession>A0A6N7S7I6</accession>
<dbReference type="GO" id="GO:0006310">
    <property type="term" value="P:DNA recombination"/>
    <property type="evidence" value="ECO:0007669"/>
    <property type="project" value="UniProtKB-KW"/>
</dbReference>
<reference evidence="10 11" key="1">
    <citation type="journal article" date="2019" name="Nat. Med.">
        <title>A library of human gut bacterial isolates paired with longitudinal multiomics data enables mechanistic microbiome research.</title>
        <authorList>
            <person name="Poyet M."/>
            <person name="Groussin M."/>
            <person name="Gibbons S.M."/>
            <person name="Avila-Pacheco J."/>
            <person name="Jiang X."/>
            <person name="Kearney S.M."/>
            <person name="Perrotta A.R."/>
            <person name="Berdy B."/>
            <person name="Zhao S."/>
            <person name="Lieberman T.D."/>
            <person name="Swanson P.K."/>
            <person name="Smith M."/>
            <person name="Roesemann S."/>
            <person name="Alexander J.E."/>
            <person name="Rich S.A."/>
            <person name="Livny J."/>
            <person name="Vlamakis H."/>
            <person name="Clish C."/>
            <person name="Bullock K."/>
            <person name="Deik A."/>
            <person name="Scott J."/>
            <person name="Pierce K.A."/>
            <person name="Xavier R.J."/>
            <person name="Alm E.J."/>
        </authorList>
    </citation>
    <scope>NUCLEOTIDE SEQUENCE [LARGE SCALE GENOMIC DNA]</scope>
    <source>
        <strain evidence="8 10">BIOML-A4</strain>
        <strain evidence="9 11">BIOML-A5</strain>
    </source>
</reference>
<keyword evidence="4" id="KW-0233">DNA recombination</keyword>
<evidence type="ECO:0000313" key="9">
    <source>
        <dbReference type="EMBL" id="MSC33186.1"/>
    </source>
</evidence>
<comment type="caution">
    <text evidence="8">The sequence shown here is derived from an EMBL/GenBank/DDBJ whole genome shotgun (WGS) entry which is preliminary data.</text>
</comment>
<dbReference type="RefSeq" id="WP_020223524.1">
    <property type="nucleotide sequence ID" value="NZ_CABKSC010000001.1"/>
</dbReference>
<evidence type="ECO:0000256" key="5">
    <source>
        <dbReference type="PROSITE-ProRule" id="PRU01248"/>
    </source>
</evidence>
<dbReference type="CDD" id="cd00798">
    <property type="entry name" value="INT_XerDC_C"/>
    <property type="match status" value="1"/>
</dbReference>
<dbReference type="PANTHER" id="PTHR30349:SF41">
    <property type="entry name" value="INTEGRASE_RECOMBINASE PROTEIN MJ0367-RELATED"/>
    <property type="match status" value="1"/>
</dbReference>
<dbReference type="Proteomes" id="UP000433575">
    <property type="component" value="Unassembled WGS sequence"/>
</dbReference>
<evidence type="ECO:0000259" key="7">
    <source>
        <dbReference type="PROSITE" id="PS51900"/>
    </source>
</evidence>
<feature type="domain" description="Tyr recombinase" evidence="6">
    <location>
        <begin position="106"/>
        <end position="287"/>
    </location>
</feature>
<evidence type="ECO:0000313" key="11">
    <source>
        <dbReference type="Proteomes" id="UP000480929"/>
    </source>
</evidence>
<sequence>MTLEEAFQQYLIYITIQFPKSEKTISGYQHELSRYLQFLKQKELVQIDEIESGMLEEYVRVLSREHASASVNHAITAIRSFHQFLAFRFDQPDPAEYLEHLQKTQALPVYCTKQEIEKMMAQFGQSPEDIRWHAIAELLYGCGLRVSECAELTMNQIDLELGMLRVWGKGNKERLVPMPRQTMRIVREYVDTVRPLYQKKPTSWLFITRLGKKTTTASIESMIKSVCIQAGIQKPITPHKLRHTYATHMLEGGADLRSVQELLGHSDIATTQIYTHIDRHRLRTAYDEGLGKLMDQEEGENNHEI</sequence>
<dbReference type="Proteomes" id="UP000480929">
    <property type="component" value="Unassembled WGS sequence"/>
</dbReference>
<dbReference type="InterPro" id="IPR044068">
    <property type="entry name" value="CB"/>
</dbReference>
<dbReference type="InterPro" id="IPR011010">
    <property type="entry name" value="DNA_brk_join_enz"/>
</dbReference>
<keyword evidence="11" id="KW-1185">Reference proteome</keyword>
<dbReference type="SUPFAM" id="SSF56349">
    <property type="entry name" value="DNA breaking-rejoining enzymes"/>
    <property type="match status" value="1"/>
</dbReference>
<dbReference type="PROSITE" id="PS51898">
    <property type="entry name" value="TYR_RECOMBINASE"/>
    <property type="match status" value="1"/>
</dbReference>
<evidence type="ECO:0000259" key="6">
    <source>
        <dbReference type="PROSITE" id="PS51898"/>
    </source>
</evidence>
<dbReference type="Gene3D" id="1.10.443.10">
    <property type="entry name" value="Intergrase catalytic core"/>
    <property type="match status" value="1"/>
</dbReference>
<dbReference type="Pfam" id="PF00589">
    <property type="entry name" value="Phage_integrase"/>
    <property type="match status" value="1"/>
</dbReference>
<evidence type="ECO:0000256" key="2">
    <source>
        <dbReference type="ARBA" id="ARBA00022908"/>
    </source>
</evidence>
<gene>
    <name evidence="9" type="ORF">GKD88_08630</name>
    <name evidence="8" type="ORF">GKE08_09225</name>
</gene>
<dbReference type="AlphaFoldDB" id="A0A6N7S7I6"/>
<dbReference type="OrthoDB" id="283809at2"/>
<dbReference type="InterPro" id="IPR004107">
    <property type="entry name" value="Integrase_SAM-like_N"/>
</dbReference>
<evidence type="ECO:0000313" key="8">
    <source>
        <dbReference type="EMBL" id="MSA89508.1"/>
    </source>
</evidence>
<proteinExistence type="inferred from homology"/>
<dbReference type="PANTHER" id="PTHR30349">
    <property type="entry name" value="PHAGE INTEGRASE-RELATED"/>
    <property type="match status" value="1"/>
</dbReference>
<dbReference type="Pfam" id="PF02899">
    <property type="entry name" value="Phage_int_SAM_1"/>
    <property type="match status" value="1"/>
</dbReference>
<dbReference type="EMBL" id="WKPI01000012">
    <property type="protein sequence ID" value="MSC33186.1"/>
    <property type="molecule type" value="Genomic_DNA"/>
</dbReference>
<dbReference type="GO" id="GO:0003677">
    <property type="term" value="F:DNA binding"/>
    <property type="evidence" value="ECO:0007669"/>
    <property type="project" value="UniProtKB-UniRule"/>
</dbReference>
<dbReference type="PROSITE" id="PS51900">
    <property type="entry name" value="CB"/>
    <property type="match status" value="1"/>
</dbReference>
<dbReference type="InterPro" id="IPR013762">
    <property type="entry name" value="Integrase-like_cat_sf"/>
</dbReference>